<dbReference type="PANTHER" id="PTHR42646">
    <property type="entry name" value="FLAP ENDONUCLEASE XNI"/>
    <property type="match status" value="1"/>
</dbReference>
<dbReference type="SMART" id="SM00279">
    <property type="entry name" value="HhH2"/>
    <property type="match status" value="1"/>
</dbReference>
<dbReference type="CDD" id="cd09859">
    <property type="entry name" value="PIN_53EXO"/>
    <property type="match status" value="1"/>
</dbReference>
<feature type="domain" description="5'-3' exonuclease" evidence="4">
    <location>
        <begin position="2"/>
        <end position="261"/>
    </location>
</feature>
<dbReference type="InterPro" id="IPR020046">
    <property type="entry name" value="5-3_exonucl_a-hlix_arch_N"/>
</dbReference>
<dbReference type="CDD" id="cd09898">
    <property type="entry name" value="H3TH_53EXO"/>
    <property type="match status" value="1"/>
</dbReference>
<dbReference type="InterPro" id="IPR008918">
    <property type="entry name" value="HhH2"/>
</dbReference>
<dbReference type="FunFam" id="1.10.150.20:FF:000003">
    <property type="entry name" value="DNA polymerase I"/>
    <property type="match status" value="1"/>
</dbReference>
<dbReference type="SMART" id="SM00475">
    <property type="entry name" value="53EXOc"/>
    <property type="match status" value="1"/>
</dbReference>
<dbReference type="GO" id="GO:0008409">
    <property type="term" value="F:5'-3' exonuclease activity"/>
    <property type="evidence" value="ECO:0007669"/>
    <property type="project" value="InterPro"/>
</dbReference>
<evidence type="ECO:0000256" key="3">
    <source>
        <dbReference type="ARBA" id="ARBA00023125"/>
    </source>
</evidence>
<dbReference type="PANTHER" id="PTHR42646:SF2">
    <property type="entry name" value="5'-3' EXONUCLEASE FAMILY PROTEIN"/>
    <property type="match status" value="1"/>
</dbReference>
<dbReference type="SUPFAM" id="SSF88723">
    <property type="entry name" value="PIN domain-like"/>
    <property type="match status" value="1"/>
</dbReference>
<accession>A0A2H0BUA7</accession>
<dbReference type="EMBL" id="PCTA01000033">
    <property type="protein sequence ID" value="PIP61194.1"/>
    <property type="molecule type" value="Genomic_DNA"/>
</dbReference>
<dbReference type="GO" id="GO:0017108">
    <property type="term" value="F:5'-flap endonuclease activity"/>
    <property type="evidence" value="ECO:0007669"/>
    <property type="project" value="InterPro"/>
</dbReference>
<name>A0A2H0BUA7_9BACT</name>
<evidence type="ECO:0000313" key="5">
    <source>
        <dbReference type="EMBL" id="PIP61194.1"/>
    </source>
</evidence>
<dbReference type="Gene3D" id="3.40.50.1010">
    <property type="entry name" value="5'-nuclease"/>
    <property type="match status" value="1"/>
</dbReference>
<dbReference type="GO" id="GO:0003677">
    <property type="term" value="F:DNA binding"/>
    <property type="evidence" value="ECO:0007669"/>
    <property type="project" value="UniProtKB-KW"/>
</dbReference>
<dbReference type="Pfam" id="PF01367">
    <property type="entry name" value="5_3_exonuc"/>
    <property type="match status" value="1"/>
</dbReference>
<reference evidence="5 6" key="1">
    <citation type="submission" date="2017-09" db="EMBL/GenBank/DDBJ databases">
        <title>Depth-based differentiation of microbial function through sediment-hosted aquifers and enrichment of novel symbionts in the deep terrestrial subsurface.</title>
        <authorList>
            <person name="Probst A.J."/>
            <person name="Ladd B."/>
            <person name="Jarett J.K."/>
            <person name="Geller-Mcgrath D.E."/>
            <person name="Sieber C.M."/>
            <person name="Emerson J.B."/>
            <person name="Anantharaman K."/>
            <person name="Thomas B.C."/>
            <person name="Malmstrom R."/>
            <person name="Stieglmeier M."/>
            <person name="Klingl A."/>
            <person name="Woyke T."/>
            <person name="Ryan C.M."/>
            <person name="Banfield J.F."/>
        </authorList>
    </citation>
    <scope>NUCLEOTIDE SEQUENCE [LARGE SCALE GENOMIC DNA]</scope>
    <source>
        <strain evidence="5">CG22_combo_CG10-13_8_21_14_all_38_20</strain>
    </source>
</reference>
<evidence type="ECO:0000313" key="6">
    <source>
        <dbReference type="Proteomes" id="UP000231246"/>
    </source>
</evidence>
<comment type="caution">
    <text evidence="5">The sequence shown here is derived from an EMBL/GenBank/DDBJ whole genome shotgun (WGS) entry which is preliminary data.</text>
</comment>
<dbReference type="InterPro" id="IPR020045">
    <property type="entry name" value="DNA_polI_H3TH"/>
</dbReference>
<dbReference type="InterPro" id="IPR002421">
    <property type="entry name" value="5-3_exonuclease"/>
</dbReference>
<dbReference type="InterPro" id="IPR038969">
    <property type="entry name" value="FEN"/>
</dbReference>
<protein>
    <recommendedName>
        <fullName evidence="4">5'-3' exonuclease domain-containing protein</fullName>
    </recommendedName>
</protein>
<keyword evidence="2" id="KW-0378">Hydrolase</keyword>
<evidence type="ECO:0000259" key="4">
    <source>
        <dbReference type="SMART" id="SM00475"/>
    </source>
</evidence>
<dbReference type="InterPro" id="IPR036279">
    <property type="entry name" value="5-3_exonuclease_C_sf"/>
</dbReference>
<dbReference type="Pfam" id="PF02739">
    <property type="entry name" value="5_3_exonuc_N"/>
    <property type="match status" value="1"/>
</dbReference>
<keyword evidence="3" id="KW-0238">DNA-binding</keyword>
<dbReference type="Gene3D" id="1.10.150.20">
    <property type="entry name" value="5' to 3' exonuclease, C-terminal subdomain"/>
    <property type="match status" value="1"/>
</dbReference>
<proteinExistence type="predicted"/>
<organism evidence="5 6">
    <name type="scientific">Candidatus Roizmanbacteria bacterium CG22_combo_CG10-13_8_21_14_all_38_20</name>
    <dbReference type="NCBI Taxonomy" id="1974862"/>
    <lineage>
        <taxon>Bacteria</taxon>
        <taxon>Candidatus Roizmaniibacteriota</taxon>
    </lineage>
</organism>
<dbReference type="GO" id="GO:0033567">
    <property type="term" value="P:DNA replication, Okazaki fragment processing"/>
    <property type="evidence" value="ECO:0007669"/>
    <property type="project" value="InterPro"/>
</dbReference>
<evidence type="ECO:0000256" key="2">
    <source>
        <dbReference type="ARBA" id="ARBA00022801"/>
    </source>
</evidence>
<gene>
    <name evidence="5" type="ORF">COW99_05375</name>
</gene>
<dbReference type="SUPFAM" id="SSF47807">
    <property type="entry name" value="5' to 3' exonuclease, C-terminal subdomain"/>
    <property type="match status" value="1"/>
</dbReference>
<dbReference type="AlphaFoldDB" id="A0A2H0BUA7"/>
<dbReference type="InterPro" id="IPR029060">
    <property type="entry name" value="PIN-like_dom_sf"/>
</dbReference>
<keyword evidence="1" id="KW-0540">Nuclease</keyword>
<evidence type="ECO:0000256" key="1">
    <source>
        <dbReference type="ARBA" id="ARBA00022722"/>
    </source>
</evidence>
<dbReference type="Proteomes" id="UP000231246">
    <property type="component" value="Unassembled WGS sequence"/>
</dbReference>
<sequence length="309" mass="35429">MEKLLLIDSNAILYRAFYALPETLTLKDKTSINAIYGFTQMLLSFIELFNPAYIICAFDLPLPTFRDKLYENYRVQRKLTPDNLISQIKPTKELLHTLRIPIYEQAGYEADDIIGTLANLAQSRNLETVIITGDRDLLQLVSQKTKVYMPVKGIAQGKLFGETEVEEKYKIHPQQMVDYKALMGDPSDNYPGVKGIGPKSASELITKYSSLEEVYNHLQELSGRQQKLLSDSKKDVLMAKKLAQIVIDIDIDLDLNTAKLSRLDTVETKEHFDKLAFRSHWARVKKLYQPTKPEPEIVEKEDNQQLEML</sequence>